<name>A0ABW8WZC8_9CYAN</name>
<dbReference type="EMBL" id="JBFQGM010000025">
    <property type="protein sequence ID" value="MFL9466465.1"/>
    <property type="molecule type" value="Genomic_DNA"/>
</dbReference>
<dbReference type="SMART" id="SM00912">
    <property type="entry name" value="Haemagg_act"/>
    <property type="match status" value="1"/>
</dbReference>
<dbReference type="InterPro" id="IPR008638">
    <property type="entry name" value="FhaB/CdiA-like_TPS"/>
</dbReference>
<dbReference type="InterPro" id="IPR011050">
    <property type="entry name" value="Pectin_lyase_fold/virulence"/>
</dbReference>
<evidence type="ECO:0000256" key="1">
    <source>
        <dbReference type="SAM" id="SignalP"/>
    </source>
</evidence>
<proteinExistence type="predicted"/>
<feature type="signal peptide" evidence="1">
    <location>
        <begin position="1"/>
        <end position="31"/>
    </location>
</feature>
<dbReference type="Gene3D" id="2.160.20.10">
    <property type="entry name" value="Single-stranded right-handed beta-helix, Pectin lyase-like"/>
    <property type="match status" value="4"/>
</dbReference>
<evidence type="ECO:0000259" key="2">
    <source>
        <dbReference type="SMART" id="SM00912"/>
    </source>
</evidence>
<comment type="caution">
    <text evidence="3">The sequence shown here is derived from an EMBL/GenBank/DDBJ whole genome shotgun (WGS) entry which is preliminary data.</text>
</comment>
<evidence type="ECO:0000313" key="4">
    <source>
        <dbReference type="Proteomes" id="UP001628874"/>
    </source>
</evidence>
<dbReference type="RefSeq" id="WP_408019943.1">
    <property type="nucleotide sequence ID" value="NZ_JBFQGM010000025.1"/>
</dbReference>
<protein>
    <submittedName>
        <fullName evidence="3">Filamentous hemagglutinin N-terminal domain-containing protein</fullName>
    </submittedName>
</protein>
<dbReference type="Proteomes" id="UP001628874">
    <property type="component" value="Unassembled WGS sequence"/>
</dbReference>
<feature type="domain" description="Filamentous haemagglutinin FhaB/tRNA nuclease CdiA-like TPS" evidence="2">
    <location>
        <begin position="36"/>
        <end position="147"/>
    </location>
</feature>
<reference evidence="3 4" key="1">
    <citation type="submission" date="2024-07" db="EMBL/GenBank/DDBJ databases">
        <authorList>
            <person name="Tripathy S."/>
        </authorList>
    </citation>
    <scope>NUCLEOTIDE SEQUENCE [LARGE SCALE GENOMIC DNA]</scope>
    <source>
        <strain evidence="3 4">VB-61278_2</strain>
    </source>
</reference>
<organism evidence="3 4">
    <name type="scientific">Scytonema tolypothrichoides VB-61278_2</name>
    <dbReference type="NCBI Taxonomy" id="3232314"/>
    <lineage>
        <taxon>Bacteria</taxon>
        <taxon>Bacillati</taxon>
        <taxon>Cyanobacteriota</taxon>
        <taxon>Cyanophyceae</taxon>
        <taxon>Nostocales</taxon>
        <taxon>Scytonemataceae</taxon>
        <taxon>Scytonema</taxon>
    </lineage>
</organism>
<gene>
    <name evidence="3" type="ORF">AB0759_38400</name>
</gene>
<accession>A0ABW8WZC8</accession>
<feature type="chain" id="PRO_5045066371" evidence="1">
    <location>
        <begin position="32"/>
        <end position="1240"/>
    </location>
</feature>
<dbReference type="Pfam" id="PF05860">
    <property type="entry name" value="TPS"/>
    <property type="match status" value="1"/>
</dbReference>
<sequence>MSAVSARLKWLSGLKIAIASVLVFWSNSTLAQITPDATLPNNSIVIPDGNTINITGGTIAGTNLFHSFQEFSVKTGNTAWFNNTVDIQNIITRVTGGSISDIDGLIRANGTANLFLINPNGIVFGSNARLDIGGSLIGSTANSLRFADGTEFRAKPEGANSLLTVSVPVGLQFGSNPGAIAVNGIGHEFNYQEDIISLINSNQPAKRLETNRPGLEVREGKTLALIGGNVSVEGAILKSPAGRIEIGSVGSNGSVSLNQATEGWKVGYDLTSTSFADINISNKSFIQTTGVGGGEIAIAGKNISFTSENIVRADTTSNKSGVGISIVGDSIGINRSNIGSYTFGSGNSGQIQLDAKSIRFENNGGVFTETKSFEIGAGKAGDITVRSDAFVIENFGGLESHSSGSGNGGQINVKANSLRLENNVDFGADAFGTGNTGDIKIEVDKLIIRFSGIGTTVKNVGSIGKVNITANSVELTKSGISSNTESNSQGNAGEITLNVNESMTVKQSGISANSEGQGNGGKINIHAKTIQIEESGIESNTTSTDKAGEININVTDSFTFNGGGITTNTKGPSDGGRINIKANSLNIQGGIDSKTEQGSTGNAGEIDIQVTDNMVLRGGSINADSNSSGNAGKISITAKELRIESARVSSNTTNTGKAGEISFDVKGSFVLNKVGVSANTSSSADAGKISIRANSLKIENTGIESIAEKDSTGKGGEINIETASIEFQKAGVSTTTQGQGNAGTISISSQSDLTIAGGTISSSTSSAGKAGEISIRAKELRIESAEVSSNTTSTGKAGEISFDVAGSFVLNKVDVKANTSSGGEAGKISIRANSLKMEEAGIYSVAEKDSTGKGGEINIETASIEFQKAGVSTTTQGQGNAGTISISSPRNLIITGGTISSDTESTGNAGEINLDVKGSLVLQDALIFAKTSSNGLGGNIVVNAKNLEMAPGGRIETTTSGTGSAGDITVKAAGNVVITGSSNSKSGLFARVEGSQAARAGDIQVDARSIRLDKQGVVSTATTSGEGGNITLNVKNYLLLRNNSSITATAGTLQQRGNGGNININVPNGVIVAIPNEDSDITANASEGNGGRINIKALNIYGIQRRQETTPLSDITTKSEFGISGITQLDTQNLNLNQELVPLEAQLVDTASLIANSCIARGSRPQEGSFVITGSGGLPSRPGDALMSQYTFGTVRTVSNTAPSVNLTRRPWQKGDPIVEAQGVYRLHSGEVVLSRECVD</sequence>
<dbReference type="SUPFAM" id="SSF51126">
    <property type="entry name" value="Pectin lyase-like"/>
    <property type="match status" value="2"/>
</dbReference>
<evidence type="ECO:0000313" key="3">
    <source>
        <dbReference type="EMBL" id="MFL9466465.1"/>
    </source>
</evidence>
<dbReference type="InterPro" id="IPR012334">
    <property type="entry name" value="Pectin_lyas_fold"/>
</dbReference>
<dbReference type="NCBIfam" id="TIGR01901">
    <property type="entry name" value="adhes_NPXG"/>
    <property type="match status" value="1"/>
</dbReference>
<keyword evidence="4" id="KW-1185">Reference proteome</keyword>
<keyword evidence="1" id="KW-0732">Signal</keyword>